<keyword evidence="1" id="KW-0175">Coiled coil</keyword>
<evidence type="ECO:0000313" key="3">
    <source>
        <dbReference type="Proteomes" id="UP000823908"/>
    </source>
</evidence>
<dbReference type="Proteomes" id="UP000823908">
    <property type="component" value="Unassembled WGS sequence"/>
</dbReference>
<reference evidence="2" key="1">
    <citation type="journal article" date="2021" name="PeerJ">
        <title>Extensive microbial diversity within the chicken gut microbiome revealed by metagenomics and culture.</title>
        <authorList>
            <person name="Gilroy R."/>
            <person name="Ravi A."/>
            <person name="Getino M."/>
            <person name="Pursley I."/>
            <person name="Horton D.L."/>
            <person name="Alikhan N.F."/>
            <person name="Baker D."/>
            <person name="Gharbi K."/>
            <person name="Hall N."/>
            <person name="Watson M."/>
            <person name="Adriaenssens E.M."/>
            <person name="Foster-Nyarko E."/>
            <person name="Jarju S."/>
            <person name="Secka A."/>
            <person name="Antonio M."/>
            <person name="Oren A."/>
            <person name="Chaudhuri R.R."/>
            <person name="La Ragione R."/>
            <person name="Hildebrand F."/>
            <person name="Pallen M.J."/>
        </authorList>
    </citation>
    <scope>NUCLEOTIDE SEQUENCE</scope>
    <source>
        <strain evidence="2">ChiHjej10B9-4811</strain>
    </source>
</reference>
<protein>
    <submittedName>
        <fullName evidence="2">Uncharacterized protein</fullName>
    </submittedName>
</protein>
<feature type="coiled-coil region" evidence="1">
    <location>
        <begin position="663"/>
        <end position="693"/>
    </location>
</feature>
<sequence length="707" mass="76797">MARPLDFIALLDGLYVNSSQAATAAGVKRPVVPTWAKRHADFPLGSRPEGSSSTLYSAADFVTWCSHRNLSKPLEQVAVDLAVFGVANAHSRASDVQAVYRFLIFCTVYRQLDYVEGERPTALLRRCATHSLPLAKLAEPYLLSIGLNEFCLFSRLGALVACLSISPLASFELFLSALQRGTYQSLSEPVGNFLDDLLDELGTGVHLHFSRFSREAVSVQLLRFIATGGLDKLHGVSSSEVGQVEDLVCLFQVFRAADSLYDPCPDMQLEDAGTASSIFTYLALDRAHASYEKYWEEISQIVDDAPENVPIVVLGRSEFLTGPVREGSPARSAHTDMLRYGHMVAVVELGTKTLRSESSVPLAVAVFENHRVSDDTRPRIAAFDLEGCLDSASDRRKAVLHDLGALVYEDWSSAVRSSSGEHALVAGRSVPWQVVTVQGIHAGQQTVPGAKPGQERVNAVNVTTRYLQTSLGQELPDLQWRVAQTKRSPGPTVEQLIDRRTLRRVAGHPRSKIPAELLQPVNPKDAHAWVRVVDKGFMAGASIPGQLPGVFRGLHATDLAQLGDSVELALPGDIAVSEESAETYLVGADEGLVIVQSPVFILRRVGTEGNRSSGLGVLARLIRAGLQEQRKAGARRVTVGSVHVPQVLVDAVFAPQEDLSPGAQSLEVELSRLSERRRALQEQLAALDELEQETLAGLSEGTIEFLQ</sequence>
<gene>
    <name evidence="2" type="ORF">H9908_07380</name>
</gene>
<reference evidence="2" key="2">
    <citation type="submission" date="2021-04" db="EMBL/GenBank/DDBJ databases">
        <authorList>
            <person name="Gilroy R."/>
        </authorList>
    </citation>
    <scope>NUCLEOTIDE SEQUENCE</scope>
    <source>
        <strain evidence="2">ChiHjej10B9-4811</strain>
    </source>
</reference>
<organism evidence="2 3">
    <name type="scientific">Candidatus Rothia avistercoris</name>
    <dbReference type="NCBI Taxonomy" id="2840479"/>
    <lineage>
        <taxon>Bacteria</taxon>
        <taxon>Bacillati</taxon>
        <taxon>Actinomycetota</taxon>
        <taxon>Actinomycetes</taxon>
        <taxon>Micrococcales</taxon>
        <taxon>Micrococcaceae</taxon>
        <taxon>Rothia</taxon>
    </lineage>
</organism>
<accession>A0A9D2ZT25</accession>
<evidence type="ECO:0000313" key="2">
    <source>
        <dbReference type="EMBL" id="HJD51668.1"/>
    </source>
</evidence>
<name>A0A9D2ZT25_9MICC</name>
<dbReference type="AlphaFoldDB" id="A0A9D2ZT25"/>
<proteinExistence type="predicted"/>
<comment type="caution">
    <text evidence="2">The sequence shown here is derived from an EMBL/GenBank/DDBJ whole genome shotgun (WGS) entry which is preliminary data.</text>
</comment>
<dbReference type="EMBL" id="DWUS01000167">
    <property type="protein sequence ID" value="HJD51668.1"/>
    <property type="molecule type" value="Genomic_DNA"/>
</dbReference>
<evidence type="ECO:0000256" key="1">
    <source>
        <dbReference type="SAM" id="Coils"/>
    </source>
</evidence>